<feature type="transmembrane region" description="Helical" evidence="3">
    <location>
        <begin position="303"/>
        <end position="329"/>
    </location>
</feature>
<keyword evidence="1" id="KW-0378">Hydrolase</keyword>
<dbReference type="GO" id="GO:0005615">
    <property type="term" value="C:extracellular space"/>
    <property type="evidence" value="ECO:0007669"/>
    <property type="project" value="TreeGrafter"/>
</dbReference>
<keyword evidence="3" id="KW-0812">Transmembrane</keyword>
<sequence length="360" mass="40886">EVPPITNISDPTFHTWLYDDTRSLAINTYADFVVFDFLNLVNKCRQTDGHVEDVMGVVNELHRVFAKHGPQKMICIMPWKPPCFGTDCTLATKMVKICEMFIINPESFISTCDNKCNARATVPLSSLVLGIDEYLSTEEMNSNKLMIGIPWHGYDYTCEKYLKQKAIEGADICYVAKTLDENNNTRCDFNAGRQKVTIPELTKKFSDIMEGSFKWNPVSHAPYFAYNITIKGVSKQHQVWYENVNTLWEKYRLARDLDIRGIVIYTADDVQQNHNVASSEYNWLIHKLFVSGKYTEHKDSLNAAAIAAGIGVGCLILGAAIGFFAGCIVSDQRNKRKKHLRLPFSRDEDIPDYHDDDAAL</sequence>
<evidence type="ECO:0000256" key="2">
    <source>
        <dbReference type="ARBA" id="ARBA00023295"/>
    </source>
</evidence>
<dbReference type="GO" id="GO:0016798">
    <property type="term" value="F:hydrolase activity, acting on glycosyl bonds"/>
    <property type="evidence" value="ECO:0007669"/>
    <property type="project" value="UniProtKB-KW"/>
</dbReference>
<dbReference type="GO" id="GO:0009313">
    <property type="term" value="P:oligosaccharide catabolic process"/>
    <property type="evidence" value="ECO:0007669"/>
    <property type="project" value="TreeGrafter"/>
</dbReference>
<dbReference type="PANTHER" id="PTHR46290:SF1">
    <property type="entry name" value="DI-N-ACETYLCHITOBIASE"/>
    <property type="match status" value="1"/>
</dbReference>
<dbReference type="SUPFAM" id="SSF51445">
    <property type="entry name" value="(Trans)glycosidases"/>
    <property type="match status" value="1"/>
</dbReference>
<dbReference type="Gene3D" id="3.20.20.80">
    <property type="entry name" value="Glycosidases"/>
    <property type="match status" value="1"/>
</dbReference>
<feature type="non-terminal residue" evidence="4">
    <location>
        <position position="1"/>
    </location>
</feature>
<dbReference type="AlphaFoldDB" id="A0AA88YDT2"/>
<evidence type="ECO:0000256" key="3">
    <source>
        <dbReference type="SAM" id="Phobius"/>
    </source>
</evidence>
<keyword evidence="3" id="KW-0472">Membrane</keyword>
<dbReference type="InterPro" id="IPR017853">
    <property type="entry name" value="GH"/>
</dbReference>
<name>A0AA88YDT2_PINIB</name>
<evidence type="ECO:0000313" key="5">
    <source>
        <dbReference type="Proteomes" id="UP001186944"/>
    </source>
</evidence>
<protein>
    <submittedName>
        <fullName evidence="4">Uncharacterized protein</fullName>
    </submittedName>
</protein>
<dbReference type="PANTHER" id="PTHR46290">
    <property type="entry name" value="DI-N-ACETYLCHITOBIASE"/>
    <property type="match status" value="1"/>
</dbReference>
<dbReference type="EMBL" id="VSWD01000005">
    <property type="protein sequence ID" value="KAK3103279.1"/>
    <property type="molecule type" value="Genomic_DNA"/>
</dbReference>
<dbReference type="InterPro" id="IPR029070">
    <property type="entry name" value="Chitinase_insertion_sf"/>
</dbReference>
<organism evidence="4 5">
    <name type="scientific">Pinctada imbricata</name>
    <name type="common">Atlantic pearl-oyster</name>
    <name type="synonym">Pinctada martensii</name>
    <dbReference type="NCBI Taxonomy" id="66713"/>
    <lineage>
        <taxon>Eukaryota</taxon>
        <taxon>Metazoa</taxon>
        <taxon>Spiralia</taxon>
        <taxon>Lophotrochozoa</taxon>
        <taxon>Mollusca</taxon>
        <taxon>Bivalvia</taxon>
        <taxon>Autobranchia</taxon>
        <taxon>Pteriomorphia</taxon>
        <taxon>Pterioida</taxon>
        <taxon>Pterioidea</taxon>
        <taxon>Pteriidae</taxon>
        <taxon>Pinctada</taxon>
    </lineage>
</organism>
<keyword evidence="5" id="KW-1185">Reference proteome</keyword>
<keyword evidence="3" id="KW-1133">Transmembrane helix</keyword>
<proteinExistence type="predicted"/>
<accession>A0AA88YDT2</accession>
<dbReference type="InterPro" id="IPR051887">
    <property type="entry name" value="GH18_Domain-Containing"/>
</dbReference>
<reference evidence="4" key="1">
    <citation type="submission" date="2019-08" db="EMBL/GenBank/DDBJ databases">
        <title>The improved chromosome-level genome for the pearl oyster Pinctada fucata martensii using PacBio sequencing and Hi-C.</title>
        <authorList>
            <person name="Zheng Z."/>
        </authorList>
    </citation>
    <scope>NUCLEOTIDE SEQUENCE</scope>
    <source>
        <strain evidence="4">ZZ-2019</strain>
        <tissue evidence="4">Adductor muscle</tissue>
    </source>
</reference>
<dbReference type="Gene3D" id="3.10.50.10">
    <property type="match status" value="1"/>
</dbReference>
<gene>
    <name evidence="4" type="ORF">FSP39_018122</name>
</gene>
<dbReference type="Proteomes" id="UP001186944">
    <property type="component" value="Unassembled WGS sequence"/>
</dbReference>
<evidence type="ECO:0000256" key="1">
    <source>
        <dbReference type="ARBA" id="ARBA00022801"/>
    </source>
</evidence>
<evidence type="ECO:0000313" key="4">
    <source>
        <dbReference type="EMBL" id="KAK3103279.1"/>
    </source>
</evidence>
<keyword evidence="2" id="KW-0326">Glycosidase</keyword>
<comment type="caution">
    <text evidence="4">The sequence shown here is derived from an EMBL/GenBank/DDBJ whole genome shotgun (WGS) entry which is preliminary data.</text>
</comment>